<dbReference type="Gene3D" id="3.40.190.10">
    <property type="entry name" value="Periplasmic binding protein-like II"/>
    <property type="match status" value="2"/>
</dbReference>
<name>A0ABV6Z3P6_UNCC1</name>
<gene>
    <name evidence="1" type="ORF">ACFL27_22965</name>
</gene>
<evidence type="ECO:0000313" key="1">
    <source>
        <dbReference type="EMBL" id="MFC1853070.1"/>
    </source>
</evidence>
<dbReference type="EMBL" id="JBHPBY010000415">
    <property type="protein sequence ID" value="MFC1853070.1"/>
    <property type="molecule type" value="Genomic_DNA"/>
</dbReference>
<comment type="caution">
    <text evidence="1">The sequence shown here is derived from an EMBL/GenBank/DDBJ whole genome shotgun (WGS) entry which is preliminary data.</text>
</comment>
<evidence type="ECO:0000313" key="2">
    <source>
        <dbReference type="Proteomes" id="UP001594351"/>
    </source>
</evidence>
<dbReference type="SUPFAM" id="SSF53850">
    <property type="entry name" value="Periplasmic binding protein-like II"/>
    <property type="match status" value="1"/>
</dbReference>
<reference evidence="1 2" key="1">
    <citation type="submission" date="2024-09" db="EMBL/GenBank/DDBJ databases">
        <title>Laminarin stimulates single cell rates of sulfate reduction while oxygen inhibits transcriptomic activity in coastal marine sediment.</title>
        <authorList>
            <person name="Lindsay M."/>
            <person name="Orcutt B."/>
            <person name="Emerson D."/>
            <person name="Stepanauskas R."/>
            <person name="D'Angelo T."/>
        </authorList>
    </citation>
    <scope>NUCLEOTIDE SEQUENCE [LARGE SCALE GENOMIC DNA]</scope>
    <source>
        <strain evidence="1">SAG AM-311-K15</strain>
    </source>
</reference>
<proteinExistence type="predicted"/>
<accession>A0ABV6Z3P6</accession>
<dbReference type="Proteomes" id="UP001594351">
    <property type="component" value="Unassembled WGS sequence"/>
</dbReference>
<protein>
    <submittedName>
        <fullName evidence="1">Phosphate/phosphite/phosphonate ABC transporter substrate-binding protein</fullName>
    </submittedName>
</protein>
<keyword evidence="2" id="KW-1185">Reference proteome</keyword>
<organism evidence="1 2">
    <name type="scientific">candidate division CSSED10-310 bacterium</name>
    <dbReference type="NCBI Taxonomy" id="2855610"/>
    <lineage>
        <taxon>Bacteria</taxon>
        <taxon>Bacteria division CSSED10-310</taxon>
    </lineage>
</organism>
<dbReference type="Pfam" id="PF12974">
    <property type="entry name" value="Phosphonate-bd"/>
    <property type="match status" value="1"/>
</dbReference>
<sequence length="323" mass="37093">MTSLRQFLKIILLSLYFCSLFASSVLGTTLRFVFYNPTVIFSDNEEAIAAIRSLEAWLTKALACDVKGYYFQKESDLRHFMATSQTSFGFFDVRFFIENYAEEKMIPLLIPQRNKKTAASFYLIVRKDSGINKLQALKGKILATTRRGVVNANFFSNIIFEGLIKSEKYIQFKWVDTSKSALMALFYKEVDGILVDAIFYDHTISPKLNFKILFTSQKVIFAPLCLFNENITPDFRARLKQAFLQSDRNSGAIMFNEVLKIEQWVDTDHQAYVHLEHLMRSSNGILLKEPHLAEINDSKLPLQSFPIKIEPEALPVFALSEEP</sequence>